<accession>D9ZDR4</accession>
<protein>
    <submittedName>
        <fullName evidence="1">Uncharacterized protein</fullName>
    </submittedName>
</protein>
<proteinExistence type="predicted"/>
<evidence type="ECO:0000313" key="1">
    <source>
        <dbReference type="EMBL" id="ADD61468.1"/>
    </source>
</evidence>
<name>D9ZDR4_9ZZZZ</name>
<organism evidence="1">
    <name type="scientific">uncultured organism</name>
    <dbReference type="NCBI Taxonomy" id="155900"/>
    <lineage>
        <taxon>unclassified sequences</taxon>
        <taxon>environmental samples</taxon>
    </lineage>
</organism>
<dbReference type="AlphaFoldDB" id="D9ZDR4"/>
<sequence length="58" mass="6418">MVNVYEKGCAASRTTQPFENCDFGCELKNQTADSTVCKELLYASKGQLYNAKGLLYDS</sequence>
<dbReference type="EMBL" id="GU942931">
    <property type="protein sequence ID" value="ADD61468.1"/>
    <property type="molecule type" value="Genomic_DNA"/>
</dbReference>
<reference evidence="1" key="1">
    <citation type="journal article" date="2010" name="Genome Res.">
        <title>Functional metagenomics to mine the human gut microbiome for dietary fiber catabolic enzymes.</title>
        <authorList>
            <person name="Tasse L."/>
            <person name="Bercovici J."/>
            <person name="Pizzut-Serin S."/>
            <person name="Robe P."/>
            <person name="Tap J."/>
            <person name="Klopp C."/>
            <person name="Cantarel B.L."/>
            <person name="Coutinho P.M."/>
            <person name="Henrissat B."/>
            <person name="Leclerc M."/>
            <person name="Dore J."/>
            <person name="Monsan P."/>
            <person name="Remaud-Simeon M."/>
            <person name="Potocki-Veronese G."/>
        </authorList>
    </citation>
    <scope>NUCLEOTIDE SEQUENCE</scope>
</reference>